<sequence>MKKDKLNIVQFFTTYILENLPVIVILLLISFRVNIEIRLIIVGYIISRIFISYQKPPELLRFLENFSEPTNGNKKLNIIKYFVYAIELGFLFLSLLGTYRGLNNVLGINELFFPQVDYLSFLNFAFVYSILITCTLFVITYFIIKGKDNHYFVIVFIIVDIACVMPFNYLFFYEKIKQQYQLNIYREGVIDTEEKVSKVLESHINTAINIMNTEESINTFESQIIDNPQNKSDSTKNKNNKKQINLLEKKIDKKDSIYLKKEKYIEAGNNLTKIKYIITKHLKYQADFIVIDTSQIRYVENVRTLLLKTIEICGQPDSLTNKIKTINDNKIDAIIAIKQDIASKMGLSESPTIKVRIPKTSLDVWNNKVSDIRWLSLLFSIVIDLSPLILGVLFAVFKKSITNS</sequence>
<protein>
    <submittedName>
        <fullName evidence="2">Uncharacterized protein</fullName>
    </submittedName>
</protein>
<feature type="transmembrane region" description="Helical" evidence="1">
    <location>
        <begin position="81"/>
        <end position="102"/>
    </location>
</feature>
<keyword evidence="3" id="KW-1185">Reference proteome</keyword>
<feature type="transmembrane region" description="Helical" evidence="1">
    <location>
        <begin position="12"/>
        <end position="31"/>
    </location>
</feature>
<name>A0ABU5SAS8_9BACT</name>
<feature type="transmembrane region" description="Helical" evidence="1">
    <location>
        <begin position="37"/>
        <end position="53"/>
    </location>
</feature>
<dbReference type="RefSeq" id="WP_323699002.1">
    <property type="nucleotide sequence ID" value="NZ_JAYGIL010000039.1"/>
</dbReference>
<comment type="caution">
    <text evidence="2">The sequence shown here is derived from an EMBL/GenBank/DDBJ whole genome shotgun (WGS) entry which is preliminary data.</text>
</comment>
<keyword evidence="1" id="KW-0812">Transmembrane</keyword>
<dbReference type="EMBL" id="JAYGIL010000039">
    <property type="protein sequence ID" value="MEA5405597.1"/>
    <property type="molecule type" value="Genomic_DNA"/>
</dbReference>
<dbReference type="Proteomes" id="UP001303899">
    <property type="component" value="Unassembled WGS sequence"/>
</dbReference>
<accession>A0ABU5SAS8</accession>
<feature type="transmembrane region" description="Helical" evidence="1">
    <location>
        <begin position="151"/>
        <end position="172"/>
    </location>
</feature>
<gene>
    <name evidence="2" type="ORF">VB776_21840</name>
</gene>
<proteinExistence type="predicted"/>
<feature type="transmembrane region" description="Helical" evidence="1">
    <location>
        <begin position="122"/>
        <end position="144"/>
    </location>
</feature>
<keyword evidence="1" id="KW-0472">Membrane</keyword>
<evidence type="ECO:0000313" key="3">
    <source>
        <dbReference type="Proteomes" id="UP001303899"/>
    </source>
</evidence>
<reference evidence="2 3" key="1">
    <citation type="submission" date="2023-12" db="EMBL/GenBank/DDBJ databases">
        <title>Novel species of the genus Arcicella isolated from rivers.</title>
        <authorList>
            <person name="Lu H."/>
        </authorList>
    </citation>
    <scope>NUCLEOTIDE SEQUENCE [LARGE SCALE GENOMIC DNA]</scope>
    <source>
        <strain evidence="2 3">DC2W</strain>
    </source>
</reference>
<evidence type="ECO:0000256" key="1">
    <source>
        <dbReference type="SAM" id="Phobius"/>
    </source>
</evidence>
<organism evidence="2 3">
    <name type="scientific">Arcicella gelida</name>
    <dbReference type="NCBI Taxonomy" id="2984195"/>
    <lineage>
        <taxon>Bacteria</taxon>
        <taxon>Pseudomonadati</taxon>
        <taxon>Bacteroidota</taxon>
        <taxon>Cytophagia</taxon>
        <taxon>Cytophagales</taxon>
        <taxon>Flectobacillaceae</taxon>
        <taxon>Arcicella</taxon>
    </lineage>
</organism>
<keyword evidence="1" id="KW-1133">Transmembrane helix</keyword>
<evidence type="ECO:0000313" key="2">
    <source>
        <dbReference type="EMBL" id="MEA5405597.1"/>
    </source>
</evidence>
<feature type="transmembrane region" description="Helical" evidence="1">
    <location>
        <begin position="374"/>
        <end position="397"/>
    </location>
</feature>